<gene>
    <name evidence="3" type="ordered locus">LILAB_02590</name>
</gene>
<dbReference type="InterPro" id="IPR007685">
    <property type="entry name" value="RelA_SpoT"/>
</dbReference>
<dbReference type="GO" id="GO:0015969">
    <property type="term" value="P:guanosine tetraphosphate metabolic process"/>
    <property type="evidence" value="ECO:0007669"/>
    <property type="project" value="InterPro"/>
</dbReference>
<sequence length="375" mass="42610">MKKPKGKAPKKPSAQATPSTSTHTETYSSIHQTLNAFTEKTHILLKELTDRHGIKPQSIERRTKTIESFREKINRPGKNYTDPLNQLTDLSGHRIIVHYLDDIDKVSKIIEQEFNIDKAASSDKRANLAPHELGYLSRHFIISLKHPRTTLPEWNSYANFKAEVQLRTVLQHAWAAIEHSLQYKSEVDIPSNSRRRLFRLSGLLELADEEFNLLQNEQQHTKTEIRKALRKGSSGVEINTVTISAYLEQSKTPEELLQSALSVGFTLPDEEHPLPNKAFNDHYVSGVASISQDKTENIGSLDAILRKNKESIEFFLKALFAARPGSVWLVTKPFVLMLSCYFVFREELSVEMLIQNGWSKNVAEIVVSTAKNQPL</sequence>
<proteinExistence type="predicted"/>
<dbReference type="SMART" id="SM00954">
    <property type="entry name" value="RelA_SpoT"/>
    <property type="match status" value="1"/>
</dbReference>
<dbReference type="PANTHER" id="PTHR41773">
    <property type="entry name" value="GTP PYROPHOSPHATASE-RELATED"/>
    <property type="match status" value="1"/>
</dbReference>
<feature type="compositionally biased region" description="Polar residues" evidence="1">
    <location>
        <begin position="14"/>
        <end position="28"/>
    </location>
</feature>
<protein>
    <recommendedName>
        <fullName evidence="2">RelA/SpoT domain-containing protein</fullName>
    </recommendedName>
</protein>
<feature type="domain" description="RelA/SpoT" evidence="2">
    <location>
        <begin position="61"/>
        <end position="189"/>
    </location>
</feature>
<dbReference type="STRING" id="483219.LILAB_02590"/>
<dbReference type="SUPFAM" id="SSF81301">
    <property type="entry name" value="Nucleotidyltransferase"/>
    <property type="match status" value="1"/>
</dbReference>
<dbReference type="AlphaFoldDB" id="F8CFD5"/>
<evidence type="ECO:0000256" key="1">
    <source>
        <dbReference type="SAM" id="MobiDB-lite"/>
    </source>
</evidence>
<dbReference type="HOGENOM" id="CLU_058756_0_0_7"/>
<dbReference type="EMBL" id="CP002830">
    <property type="protein sequence ID" value="AEI62443.1"/>
    <property type="molecule type" value="Genomic_DNA"/>
</dbReference>
<dbReference type="KEGG" id="mfu:LILAB_02590"/>
<evidence type="ECO:0000259" key="2">
    <source>
        <dbReference type="SMART" id="SM00954"/>
    </source>
</evidence>
<reference evidence="3 4" key="1">
    <citation type="journal article" date="2011" name="J. Bacteriol.">
        <title>Genome sequence of the halotolerant marine bacterium Myxococcus fulvus HW-1.</title>
        <authorList>
            <person name="Li Z.F."/>
            <person name="Li X."/>
            <person name="Liu H."/>
            <person name="Liu X."/>
            <person name="Han K."/>
            <person name="Wu Z.H."/>
            <person name="Hu W."/>
            <person name="Li F.F."/>
            <person name="Li Y.Z."/>
        </authorList>
    </citation>
    <scope>NUCLEOTIDE SEQUENCE [LARGE SCALE GENOMIC DNA]</scope>
    <source>
        <strain evidence="4">ATCC BAA-855 / HW-1</strain>
    </source>
</reference>
<evidence type="ECO:0000313" key="4">
    <source>
        <dbReference type="Proteomes" id="UP000000488"/>
    </source>
</evidence>
<dbReference type="InterPro" id="IPR043519">
    <property type="entry name" value="NT_sf"/>
</dbReference>
<accession>F8CFD5</accession>
<organism evidence="3 4">
    <name type="scientific">Myxococcus fulvus (strain ATCC BAA-855 / HW-1)</name>
    <dbReference type="NCBI Taxonomy" id="483219"/>
    <lineage>
        <taxon>Bacteria</taxon>
        <taxon>Pseudomonadati</taxon>
        <taxon>Myxococcota</taxon>
        <taxon>Myxococcia</taxon>
        <taxon>Myxococcales</taxon>
        <taxon>Cystobacterineae</taxon>
        <taxon>Myxococcaceae</taxon>
        <taxon>Myxococcus</taxon>
    </lineage>
</organism>
<name>F8CFD5_MYXFH</name>
<dbReference type="eggNOG" id="COG2357">
    <property type="taxonomic scope" value="Bacteria"/>
</dbReference>
<dbReference type="Gene3D" id="3.30.460.10">
    <property type="entry name" value="Beta Polymerase, domain 2"/>
    <property type="match status" value="1"/>
</dbReference>
<feature type="region of interest" description="Disordered" evidence="1">
    <location>
        <begin position="1"/>
        <end position="28"/>
    </location>
</feature>
<dbReference type="Pfam" id="PF04607">
    <property type="entry name" value="RelA_SpoT"/>
    <property type="match status" value="1"/>
</dbReference>
<evidence type="ECO:0000313" key="3">
    <source>
        <dbReference type="EMBL" id="AEI62443.1"/>
    </source>
</evidence>
<dbReference type="Proteomes" id="UP000000488">
    <property type="component" value="Chromosome"/>
</dbReference>
<dbReference type="CDD" id="cd05399">
    <property type="entry name" value="NT_Rel-Spo_like"/>
    <property type="match status" value="1"/>
</dbReference>
<dbReference type="Gene3D" id="1.10.287.860">
    <property type="entry name" value="Nucleotidyltransferase"/>
    <property type="match status" value="1"/>
</dbReference>
<dbReference type="PANTHER" id="PTHR41773:SF1">
    <property type="entry name" value="RELA_SPOT DOMAIN-CONTAINING PROTEIN"/>
    <property type="match status" value="1"/>
</dbReference>
<feature type="compositionally biased region" description="Basic residues" evidence="1">
    <location>
        <begin position="1"/>
        <end position="10"/>
    </location>
</feature>